<reference evidence="3 6" key="3">
    <citation type="submission" date="2016-10" db="EMBL/GenBank/DDBJ databases">
        <title>Genome sequence of Nocardia seriolae strain EM150506, isolated from Anguila japonica.</title>
        <authorList>
            <person name="Han H.-J."/>
        </authorList>
    </citation>
    <scope>NUCLEOTIDE SEQUENCE [LARGE SCALE GENOMIC DNA]</scope>
    <source>
        <strain evidence="3 6">EM150506</strain>
    </source>
</reference>
<dbReference type="PROSITE" id="PS00934">
    <property type="entry name" value="GLYOXALASE_I_1"/>
    <property type="match status" value="1"/>
</dbReference>
<dbReference type="InterPro" id="IPR004360">
    <property type="entry name" value="Glyas_Fos-R_dOase_dom"/>
</dbReference>
<protein>
    <recommendedName>
        <fullName evidence="2">VOC domain-containing protein</fullName>
    </recommendedName>
</protein>
<gene>
    <name evidence="3" type="ORF">NS506_04114</name>
    <name evidence="4" type="ORF">NSK11_contig00027-0012</name>
</gene>
<reference evidence="4 5" key="2">
    <citation type="journal article" date="2016" name="Genome Announc.">
        <title>Draft Genome Sequence of Erythromycin- and Oxytetracycline-Sensitive Nocardia seriolae Strain U-1 (NBRC 110359).</title>
        <authorList>
            <person name="Imajoh M."/>
            <person name="Sukeda M."/>
            <person name="Shimizu M."/>
            <person name="Yamane J."/>
            <person name="Ohnishi K."/>
            <person name="Oshima S."/>
        </authorList>
    </citation>
    <scope>NUCLEOTIDE SEQUENCE [LARGE SCALE GENOMIC DNA]</scope>
    <source>
        <strain evidence="4 5">U-1</strain>
    </source>
</reference>
<dbReference type="GO" id="GO:0046872">
    <property type="term" value="F:metal ion binding"/>
    <property type="evidence" value="ECO:0007669"/>
    <property type="project" value="UniProtKB-KW"/>
</dbReference>
<reference evidence="5" key="1">
    <citation type="submission" date="2015-07" db="EMBL/GenBank/DDBJ databases">
        <title>Nocardia seriolae U-1 whole genome shotgun sequence.</title>
        <authorList>
            <person name="Imajoh M."/>
            <person name="Fukumoto Y."/>
            <person name="Sukeda M."/>
            <person name="Yamane J."/>
            <person name="Yamasaki K."/>
            <person name="Shimizu M."/>
            <person name="Ohnishi K."/>
            <person name="Oshima S."/>
        </authorList>
    </citation>
    <scope>NUCLEOTIDE SEQUENCE [LARGE SCALE GENOMIC DNA]</scope>
    <source>
        <strain evidence="5">U-1</strain>
    </source>
</reference>
<evidence type="ECO:0000313" key="6">
    <source>
        <dbReference type="Proteomes" id="UP000180166"/>
    </source>
</evidence>
<evidence type="ECO:0000313" key="4">
    <source>
        <dbReference type="EMBL" id="GAP28058.1"/>
    </source>
</evidence>
<dbReference type="Pfam" id="PF00903">
    <property type="entry name" value="Glyoxalase"/>
    <property type="match status" value="1"/>
</dbReference>
<evidence type="ECO:0000256" key="1">
    <source>
        <dbReference type="ARBA" id="ARBA00022723"/>
    </source>
</evidence>
<keyword evidence="5" id="KW-1185">Reference proteome</keyword>
<sequence>MSDAALGLVSYAQTRVLVDDFAPSYRFYRDVLGLPLKHETPGDVPESEAGPYACFSLDGHDLALFTRAYQDAAIGAEHRPRDGIDGVVVVLRVADVDKAVAVARERGAQIVADPADQPAWGMRVAHLRAPEGTLIEFCRHDD</sequence>
<dbReference type="SUPFAM" id="SSF54593">
    <property type="entry name" value="Glyoxalase/Bleomycin resistance protein/Dihydroxybiphenyl dioxygenase"/>
    <property type="match status" value="1"/>
</dbReference>
<dbReference type="KEGG" id="nsr:NS506_04114"/>
<keyword evidence="1" id="KW-0479">Metal-binding</keyword>
<evidence type="ECO:0000313" key="3">
    <source>
        <dbReference type="EMBL" id="APA98162.1"/>
    </source>
</evidence>
<organism evidence="4 5">
    <name type="scientific">Nocardia seriolae</name>
    <dbReference type="NCBI Taxonomy" id="37332"/>
    <lineage>
        <taxon>Bacteria</taxon>
        <taxon>Bacillati</taxon>
        <taxon>Actinomycetota</taxon>
        <taxon>Actinomycetes</taxon>
        <taxon>Mycobacteriales</taxon>
        <taxon>Nocardiaceae</taxon>
        <taxon>Nocardia</taxon>
    </lineage>
</organism>
<dbReference type="EMBL" id="CP017839">
    <property type="protein sequence ID" value="APA98162.1"/>
    <property type="molecule type" value="Genomic_DNA"/>
</dbReference>
<dbReference type="InterPro" id="IPR037523">
    <property type="entry name" value="VOC_core"/>
</dbReference>
<evidence type="ECO:0000313" key="5">
    <source>
        <dbReference type="Proteomes" id="UP000037179"/>
    </source>
</evidence>
<dbReference type="EMBL" id="BBYQ01000027">
    <property type="protein sequence ID" value="GAP28058.1"/>
    <property type="molecule type" value="Genomic_DNA"/>
</dbReference>
<dbReference type="InterPro" id="IPR029068">
    <property type="entry name" value="Glyas_Bleomycin-R_OHBP_Dase"/>
</dbReference>
<dbReference type="InterPro" id="IPR018146">
    <property type="entry name" value="Glyoxalase_1_CS"/>
</dbReference>
<dbReference type="Proteomes" id="UP000180166">
    <property type="component" value="Chromosome"/>
</dbReference>
<dbReference type="AlphaFoldDB" id="A0A0B8N232"/>
<dbReference type="GO" id="GO:0004462">
    <property type="term" value="F:lactoylglutathione lyase activity"/>
    <property type="evidence" value="ECO:0007669"/>
    <property type="project" value="InterPro"/>
</dbReference>
<proteinExistence type="predicted"/>
<dbReference type="PANTHER" id="PTHR36503">
    <property type="entry name" value="BLR2520 PROTEIN"/>
    <property type="match status" value="1"/>
</dbReference>
<accession>A0A0B8N232</accession>
<feature type="domain" description="VOC" evidence="2">
    <location>
        <begin position="10"/>
        <end position="140"/>
    </location>
</feature>
<dbReference type="GeneID" id="93375399"/>
<dbReference type="Gene3D" id="3.10.180.10">
    <property type="entry name" value="2,3-Dihydroxybiphenyl 1,2-Dioxygenase, domain 1"/>
    <property type="match status" value="1"/>
</dbReference>
<dbReference type="OrthoDB" id="9789841at2"/>
<evidence type="ECO:0000259" key="2">
    <source>
        <dbReference type="PROSITE" id="PS51819"/>
    </source>
</evidence>
<dbReference type="RefSeq" id="WP_033086939.1">
    <property type="nucleotide sequence ID" value="NZ_AP017900.1"/>
</dbReference>
<dbReference type="Proteomes" id="UP000037179">
    <property type="component" value="Unassembled WGS sequence"/>
</dbReference>
<name>A0A0B8N232_9NOCA</name>
<dbReference type="PROSITE" id="PS51819">
    <property type="entry name" value="VOC"/>
    <property type="match status" value="1"/>
</dbReference>
<dbReference type="PANTHER" id="PTHR36503:SF3">
    <property type="entry name" value="BLR0126 PROTEIN"/>
    <property type="match status" value="1"/>
</dbReference>